<evidence type="ECO:0000256" key="1">
    <source>
        <dbReference type="ARBA" id="ARBA00004141"/>
    </source>
</evidence>
<evidence type="ECO:0000313" key="7">
    <source>
        <dbReference type="EMBL" id="MBK6974892.1"/>
    </source>
</evidence>
<sequence length="413" mass="43188">MKGIILKPSDEWQTIDPENTQPAALYKSYIVPLAAIGPIASFIGMVLIGISMPFLGTVRIGIVAGIGMMLTSYILGMVAVYVIALIANALAPSFKGEQSMQQALKLVAYAYTPAWVAGVLGIIPALGILAILAALYSLYLLYLGLPVMMKCPRDKALGYTIVLIIIGIIVGFIVSMATTMFMPSHGIGSGATLDPSSPAGSILDGIAGKNGDAAKGLEAMTQKMEQASKKMEAAQKSGDPNAAAAAAGEMLGNVLAGGRKVDPVDFQQLKALLPETVAGLARTSVSGEKTAMGPVSISHAESSYGDGGGRRIRLKLTDMGGAGLAMSGLAAWSMIEMDKETEDGRERTGKVDGRPFHERFNQKSQSGEFDLVVAQRFLVEAEGDQVDLGTLKASVASMNLARLESMKDVGAAK</sequence>
<comment type="subcellular location">
    <subcellularLocation>
        <location evidence="1">Membrane</location>
        <topology evidence="1">Multi-pass membrane protein</topology>
    </subcellularLocation>
</comment>
<keyword evidence="2 5" id="KW-0812">Transmembrane</keyword>
<organism evidence="7 8">
    <name type="scientific">Candidatus Methylophosphatis roskildensis</name>
    <dbReference type="NCBI Taxonomy" id="2899263"/>
    <lineage>
        <taxon>Bacteria</taxon>
        <taxon>Pseudomonadati</taxon>
        <taxon>Pseudomonadota</taxon>
        <taxon>Betaproteobacteria</taxon>
        <taxon>Nitrosomonadales</taxon>
        <taxon>Sterolibacteriaceae</taxon>
        <taxon>Candidatus Methylophosphatis</taxon>
    </lineage>
</organism>
<reference evidence="7" key="1">
    <citation type="submission" date="2020-10" db="EMBL/GenBank/DDBJ databases">
        <title>Connecting structure to function with the recovery of over 1000 high-quality activated sludge metagenome-assembled genomes encoding full-length rRNA genes using long-read sequencing.</title>
        <authorList>
            <person name="Singleton C.M."/>
            <person name="Petriglieri F."/>
            <person name="Kristensen J.M."/>
            <person name="Kirkegaard R.H."/>
            <person name="Michaelsen T.Y."/>
            <person name="Andersen M.H."/>
            <person name="Karst S.M."/>
            <person name="Dueholm M.S."/>
            <person name="Nielsen P.H."/>
            <person name="Albertsen M."/>
        </authorList>
    </citation>
    <scope>NUCLEOTIDE SEQUENCE</scope>
    <source>
        <strain evidence="7">Bjer_18-Q3-R1-45_BAT3C.347</strain>
    </source>
</reference>
<feature type="transmembrane region" description="Helical" evidence="5">
    <location>
        <begin position="29"/>
        <end position="50"/>
    </location>
</feature>
<dbReference type="Pfam" id="PF04893">
    <property type="entry name" value="Yip1"/>
    <property type="match status" value="1"/>
</dbReference>
<accession>A0A9D7E6Q7</accession>
<feature type="domain" description="Yip1" evidence="6">
    <location>
        <begin position="2"/>
        <end position="171"/>
    </location>
</feature>
<feature type="transmembrane region" description="Helical" evidence="5">
    <location>
        <begin position="156"/>
        <end position="177"/>
    </location>
</feature>
<evidence type="ECO:0000256" key="5">
    <source>
        <dbReference type="SAM" id="Phobius"/>
    </source>
</evidence>
<dbReference type="EMBL" id="JADJEV010000005">
    <property type="protein sequence ID" value="MBK6974892.1"/>
    <property type="molecule type" value="Genomic_DNA"/>
</dbReference>
<feature type="transmembrane region" description="Helical" evidence="5">
    <location>
        <begin position="111"/>
        <end position="144"/>
    </location>
</feature>
<evidence type="ECO:0000256" key="2">
    <source>
        <dbReference type="ARBA" id="ARBA00022692"/>
    </source>
</evidence>
<gene>
    <name evidence="7" type="ORF">IPH26_18835</name>
</gene>
<dbReference type="GO" id="GO:0016020">
    <property type="term" value="C:membrane"/>
    <property type="evidence" value="ECO:0007669"/>
    <property type="project" value="UniProtKB-SubCell"/>
</dbReference>
<name>A0A9D7E6Q7_9PROT</name>
<evidence type="ECO:0000256" key="4">
    <source>
        <dbReference type="ARBA" id="ARBA00023136"/>
    </source>
</evidence>
<proteinExistence type="predicted"/>
<evidence type="ECO:0000256" key="3">
    <source>
        <dbReference type="ARBA" id="ARBA00022989"/>
    </source>
</evidence>
<keyword evidence="3 5" id="KW-1133">Transmembrane helix</keyword>
<dbReference type="InterPro" id="IPR006977">
    <property type="entry name" value="Yip1_dom"/>
</dbReference>
<evidence type="ECO:0000313" key="8">
    <source>
        <dbReference type="Proteomes" id="UP000807785"/>
    </source>
</evidence>
<evidence type="ECO:0000259" key="6">
    <source>
        <dbReference type="Pfam" id="PF04893"/>
    </source>
</evidence>
<keyword evidence="4 5" id="KW-0472">Membrane</keyword>
<comment type="caution">
    <text evidence="7">The sequence shown here is derived from an EMBL/GenBank/DDBJ whole genome shotgun (WGS) entry which is preliminary data.</text>
</comment>
<dbReference type="Proteomes" id="UP000807785">
    <property type="component" value="Unassembled WGS sequence"/>
</dbReference>
<feature type="transmembrane region" description="Helical" evidence="5">
    <location>
        <begin position="62"/>
        <end position="91"/>
    </location>
</feature>
<dbReference type="AlphaFoldDB" id="A0A9D7E6Q7"/>
<protein>
    <submittedName>
        <fullName evidence="7">YIP1 family protein</fullName>
    </submittedName>
</protein>